<proteinExistence type="predicted"/>
<evidence type="ECO:0000313" key="2">
    <source>
        <dbReference type="Proteomes" id="UP000256964"/>
    </source>
</evidence>
<dbReference type="EMBL" id="KZ857549">
    <property type="protein sequence ID" value="RDX40558.1"/>
    <property type="molecule type" value="Genomic_DNA"/>
</dbReference>
<name>A0A371CJU8_9APHY</name>
<evidence type="ECO:0000313" key="1">
    <source>
        <dbReference type="EMBL" id="RDX40558.1"/>
    </source>
</evidence>
<organism evidence="1 2">
    <name type="scientific">Lentinus brumalis</name>
    <dbReference type="NCBI Taxonomy" id="2498619"/>
    <lineage>
        <taxon>Eukaryota</taxon>
        <taxon>Fungi</taxon>
        <taxon>Dikarya</taxon>
        <taxon>Basidiomycota</taxon>
        <taxon>Agaricomycotina</taxon>
        <taxon>Agaricomycetes</taxon>
        <taxon>Polyporales</taxon>
        <taxon>Polyporaceae</taxon>
        <taxon>Lentinus</taxon>
    </lineage>
</organism>
<protein>
    <submittedName>
        <fullName evidence="1">Uncharacterized protein</fullName>
    </submittedName>
</protein>
<keyword evidence="2" id="KW-1185">Reference proteome</keyword>
<reference evidence="1 2" key="1">
    <citation type="journal article" date="2018" name="Biotechnol. Biofuels">
        <title>Integrative visual omics of the white-rot fungus Polyporus brumalis exposes the biotechnological potential of its oxidative enzymes for delignifying raw plant biomass.</title>
        <authorList>
            <person name="Miyauchi S."/>
            <person name="Rancon A."/>
            <person name="Drula E."/>
            <person name="Hage H."/>
            <person name="Chaduli D."/>
            <person name="Favel A."/>
            <person name="Grisel S."/>
            <person name="Henrissat B."/>
            <person name="Herpoel-Gimbert I."/>
            <person name="Ruiz-Duenas F.J."/>
            <person name="Chevret D."/>
            <person name="Hainaut M."/>
            <person name="Lin J."/>
            <person name="Wang M."/>
            <person name="Pangilinan J."/>
            <person name="Lipzen A."/>
            <person name="Lesage-Meessen L."/>
            <person name="Navarro D."/>
            <person name="Riley R."/>
            <person name="Grigoriev I.V."/>
            <person name="Zhou S."/>
            <person name="Raouche S."/>
            <person name="Rosso M.N."/>
        </authorList>
    </citation>
    <scope>NUCLEOTIDE SEQUENCE [LARGE SCALE GENOMIC DNA]</scope>
    <source>
        <strain evidence="1 2">BRFM 1820</strain>
    </source>
</reference>
<dbReference type="AlphaFoldDB" id="A0A371CJU8"/>
<dbReference type="Proteomes" id="UP000256964">
    <property type="component" value="Unassembled WGS sequence"/>
</dbReference>
<gene>
    <name evidence="1" type="ORF">OH76DRAFT_333982</name>
</gene>
<sequence length="314" mass="33628">MEIHTLERGIPDVAHARDLALIDRTALAVNISFNSTHEPSQVHMADAPQSPDYPTTMRRSQIAGVPARVYALHKLRGLGSTDMPGGCLPGEPVLPRSDLRTPVNFPRVDSAGVGTVVVLNVQQRSAVFTGPRCGTSSTYGPTVILVSEPGMCVPGRPPSPSNAVHDRLGLRILISCLMMLSNVGSTLESRSSPTMPGLRARSCSWLFRSRVASHLQQELLSVSSSSVSNRSGPRIQWAGIRLDCPGNSCANGAREEVPRLGGERVDVRAHRGFFPVLPCRHTSMLSPLNHAMKCQLSAPRSAPLASTGSLPPFP</sequence>
<accession>A0A371CJU8</accession>